<evidence type="ECO:0000256" key="1">
    <source>
        <dbReference type="SAM" id="Coils"/>
    </source>
</evidence>
<name>X6MQ12_RETFI</name>
<reference evidence="2 3" key="1">
    <citation type="journal article" date="2013" name="Curr. Biol.">
        <title>The Genome of the Foraminiferan Reticulomyxa filosa.</title>
        <authorList>
            <person name="Glockner G."/>
            <person name="Hulsmann N."/>
            <person name="Schleicher M."/>
            <person name="Noegel A.A."/>
            <person name="Eichinger L."/>
            <person name="Gallinger C."/>
            <person name="Pawlowski J."/>
            <person name="Sierra R."/>
            <person name="Euteneuer U."/>
            <person name="Pillet L."/>
            <person name="Moustafa A."/>
            <person name="Platzer M."/>
            <person name="Groth M."/>
            <person name="Szafranski K."/>
            <person name="Schliwa M."/>
        </authorList>
    </citation>
    <scope>NUCLEOTIDE SEQUENCE [LARGE SCALE GENOMIC DNA]</scope>
</reference>
<dbReference type="AlphaFoldDB" id="X6MQ12"/>
<dbReference type="Proteomes" id="UP000023152">
    <property type="component" value="Unassembled WGS sequence"/>
</dbReference>
<gene>
    <name evidence="2" type="ORF">RFI_22175</name>
</gene>
<protein>
    <submittedName>
        <fullName evidence="2">Uncharacterized protein</fullName>
    </submittedName>
</protein>
<keyword evidence="3" id="KW-1185">Reference proteome</keyword>
<organism evidence="2 3">
    <name type="scientific">Reticulomyxa filosa</name>
    <dbReference type="NCBI Taxonomy" id="46433"/>
    <lineage>
        <taxon>Eukaryota</taxon>
        <taxon>Sar</taxon>
        <taxon>Rhizaria</taxon>
        <taxon>Retaria</taxon>
        <taxon>Foraminifera</taxon>
        <taxon>Monothalamids</taxon>
        <taxon>Reticulomyxidae</taxon>
        <taxon>Reticulomyxa</taxon>
    </lineage>
</organism>
<feature type="coiled-coil region" evidence="1">
    <location>
        <begin position="121"/>
        <end position="197"/>
    </location>
</feature>
<evidence type="ECO:0000313" key="3">
    <source>
        <dbReference type="Proteomes" id="UP000023152"/>
    </source>
</evidence>
<comment type="caution">
    <text evidence="2">The sequence shown here is derived from an EMBL/GenBank/DDBJ whole genome shotgun (WGS) entry which is preliminary data.</text>
</comment>
<evidence type="ECO:0000313" key="2">
    <source>
        <dbReference type="EMBL" id="ETO15190.1"/>
    </source>
</evidence>
<dbReference type="EMBL" id="ASPP01019398">
    <property type="protein sequence ID" value="ETO15190.1"/>
    <property type="molecule type" value="Genomic_DNA"/>
</dbReference>
<accession>X6MQ12</accession>
<proteinExistence type="predicted"/>
<keyword evidence="1" id="KW-0175">Coiled coil</keyword>
<sequence length="214" mass="24971">MPEEDSLLAACHENIDQLKEFYKRAIQRCLQEFDEFQILQHKKLLELQRPYLQLNVVKKQALSMSEILQTKITANETQVCALNATVQSLQAENKDLRERSKTNDNVISTLQKQLNTFRESIHSENELNRQLSRENENLREQTQTLTVTYFFVLFVLFSQSAQLTKAQKDVSELSANLQLKNETSEKLQSQIDFMKQEALNVNTLQSNFLNETRK</sequence>